<organism evidence="2 3">
    <name type="scientific">Triticum urartu</name>
    <name type="common">Red wild einkorn</name>
    <name type="synonym">Crithodium urartu</name>
    <dbReference type="NCBI Taxonomy" id="4572"/>
    <lineage>
        <taxon>Eukaryota</taxon>
        <taxon>Viridiplantae</taxon>
        <taxon>Streptophyta</taxon>
        <taxon>Embryophyta</taxon>
        <taxon>Tracheophyta</taxon>
        <taxon>Spermatophyta</taxon>
        <taxon>Magnoliopsida</taxon>
        <taxon>Liliopsida</taxon>
        <taxon>Poales</taxon>
        <taxon>Poaceae</taxon>
        <taxon>BOP clade</taxon>
        <taxon>Pooideae</taxon>
        <taxon>Triticodae</taxon>
        <taxon>Triticeae</taxon>
        <taxon>Triticinae</taxon>
        <taxon>Triticum</taxon>
    </lineage>
</organism>
<evidence type="ECO:0000313" key="2">
    <source>
        <dbReference type="EnsemblPlants" id="TuG1812G0600004214.01.T01.cds374834"/>
    </source>
</evidence>
<feature type="chain" id="PRO_5035907675" evidence="1">
    <location>
        <begin position="20"/>
        <end position="140"/>
    </location>
</feature>
<reference evidence="2" key="3">
    <citation type="submission" date="2022-06" db="UniProtKB">
        <authorList>
            <consortium name="EnsemblPlants"/>
        </authorList>
    </citation>
    <scope>IDENTIFICATION</scope>
</reference>
<dbReference type="AlphaFoldDB" id="A0A8R7UZB5"/>
<dbReference type="Proteomes" id="UP000015106">
    <property type="component" value="Chromosome 6"/>
</dbReference>
<dbReference type="Gramene" id="TuG1812G0600004214.01.T01">
    <property type="protein sequence ID" value="TuG1812G0600004214.01.T01.cds374834"/>
    <property type="gene ID" value="TuG1812G0600004214.01"/>
</dbReference>
<protein>
    <submittedName>
        <fullName evidence="2">Uncharacterized protein</fullName>
    </submittedName>
</protein>
<evidence type="ECO:0000256" key="1">
    <source>
        <dbReference type="SAM" id="SignalP"/>
    </source>
</evidence>
<sequence>RARVRPEIQLLVVVPLAIAAVLTKDRRPRLALRVGGGVDEPRLDRVGRDEDEIDLLLAGGLVEAPAEALGVRRGQQPHLLGGLRRRLVQHLHDAACQREAPHGGAHLGRAPLAAAVHGHLEHHLPRDRLLPAVAPRVPHG</sequence>
<proteinExistence type="predicted"/>
<reference evidence="2" key="2">
    <citation type="submission" date="2018-03" db="EMBL/GenBank/DDBJ databases">
        <title>The Triticum urartu genome reveals the dynamic nature of wheat genome evolution.</title>
        <authorList>
            <person name="Ling H."/>
            <person name="Ma B."/>
            <person name="Shi X."/>
            <person name="Liu H."/>
            <person name="Dong L."/>
            <person name="Sun H."/>
            <person name="Cao Y."/>
            <person name="Gao Q."/>
            <person name="Zheng S."/>
            <person name="Li Y."/>
            <person name="Yu Y."/>
            <person name="Du H."/>
            <person name="Qi M."/>
            <person name="Li Y."/>
            <person name="Yu H."/>
            <person name="Cui Y."/>
            <person name="Wang N."/>
            <person name="Chen C."/>
            <person name="Wu H."/>
            <person name="Zhao Y."/>
            <person name="Zhang J."/>
            <person name="Li Y."/>
            <person name="Zhou W."/>
            <person name="Zhang B."/>
            <person name="Hu W."/>
            <person name="Eijk M."/>
            <person name="Tang J."/>
            <person name="Witsenboer H."/>
            <person name="Zhao S."/>
            <person name="Li Z."/>
            <person name="Zhang A."/>
            <person name="Wang D."/>
            <person name="Liang C."/>
        </authorList>
    </citation>
    <scope>NUCLEOTIDE SEQUENCE [LARGE SCALE GENOMIC DNA]</scope>
    <source>
        <strain evidence="2">cv. G1812</strain>
    </source>
</reference>
<reference evidence="3" key="1">
    <citation type="journal article" date="2013" name="Nature">
        <title>Draft genome of the wheat A-genome progenitor Triticum urartu.</title>
        <authorList>
            <person name="Ling H.Q."/>
            <person name="Zhao S."/>
            <person name="Liu D."/>
            <person name="Wang J."/>
            <person name="Sun H."/>
            <person name="Zhang C."/>
            <person name="Fan H."/>
            <person name="Li D."/>
            <person name="Dong L."/>
            <person name="Tao Y."/>
            <person name="Gao C."/>
            <person name="Wu H."/>
            <person name="Li Y."/>
            <person name="Cui Y."/>
            <person name="Guo X."/>
            <person name="Zheng S."/>
            <person name="Wang B."/>
            <person name="Yu K."/>
            <person name="Liang Q."/>
            <person name="Yang W."/>
            <person name="Lou X."/>
            <person name="Chen J."/>
            <person name="Feng M."/>
            <person name="Jian J."/>
            <person name="Zhang X."/>
            <person name="Luo G."/>
            <person name="Jiang Y."/>
            <person name="Liu J."/>
            <person name="Wang Z."/>
            <person name="Sha Y."/>
            <person name="Zhang B."/>
            <person name="Wu H."/>
            <person name="Tang D."/>
            <person name="Shen Q."/>
            <person name="Xue P."/>
            <person name="Zou S."/>
            <person name="Wang X."/>
            <person name="Liu X."/>
            <person name="Wang F."/>
            <person name="Yang Y."/>
            <person name="An X."/>
            <person name="Dong Z."/>
            <person name="Zhang K."/>
            <person name="Zhang X."/>
            <person name="Luo M.C."/>
            <person name="Dvorak J."/>
            <person name="Tong Y."/>
            <person name="Wang J."/>
            <person name="Yang H."/>
            <person name="Li Z."/>
            <person name="Wang D."/>
            <person name="Zhang A."/>
            <person name="Wang J."/>
        </authorList>
    </citation>
    <scope>NUCLEOTIDE SEQUENCE</scope>
    <source>
        <strain evidence="3">cv. G1812</strain>
    </source>
</reference>
<name>A0A8R7UZB5_TRIUA</name>
<feature type="signal peptide" evidence="1">
    <location>
        <begin position="1"/>
        <end position="19"/>
    </location>
</feature>
<accession>A0A8R7UZB5</accession>
<evidence type="ECO:0000313" key="3">
    <source>
        <dbReference type="Proteomes" id="UP000015106"/>
    </source>
</evidence>
<dbReference type="EnsemblPlants" id="TuG1812G0600004214.01.T01">
    <property type="protein sequence ID" value="TuG1812G0600004214.01.T01.cds374834"/>
    <property type="gene ID" value="TuG1812G0600004214.01"/>
</dbReference>
<keyword evidence="3" id="KW-1185">Reference proteome</keyword>
<keyword evidence="1" id="KW-0732">Signal</keyword>